<dbReference type="Proteomes" id="UP001444071">
    <property type="component" value="Unassembled WGS sequence"/>
</dbReference>
<gene>
    <name evidence="2" type="ORF">XENORESO_011835</name>
</gene>
<evidence type="ECO:0000313" key="2">
    <source>
        <dbReference type="EMBL" id="MEQ2267883.1"/>
    </source>
</evidence>
<proteinExistence type="predicted"/>
<protein>
    <submittedName>
        <fullName evidence="2">Uncharacterized protein</fullName>
    </submittedName>
</protein>
<sequence length="104" mass="11692">MVTLTLNLTKLSGPTVADEMAPQVITGFGSFTLDFKQLGFCVSTPMFAFPNEIQTASINAAVSLLLFAHFYFHFLPLNFLLIYVEESLFVAYPFVAYPPSEWRQ</sequence>
<evidence type="ECO:0000256" key="1">
    <source>
        <dbReference type="SAM" id="Phobius"/>
    </source>
</evidence>
<organism evidence="2 3">
    <name type="scientific">Xenotaenia resolanae</name>
    <dbReference type="NCBI Taxonomy" id="208358"/>
    <lineage>
        <taxon>Eukaryota</taxon>
        <taxon>Metazoa</taxon>
        <taxon>Chordata</taxon>
        <taxon>Craniata</taxon>
        <taxon>Vertebrata</taxon>
        <taxon>Euteleostomi</taxon>
        <taxon>Actinopterygii</taxon>
        <taxon>Neopterygii</taxon>
        <taxon>Teleostei</taxon>
        <taxon>Neoteleostei</taxon>
        <taxon>Acanthomorphata</taxon>
        <taxon>Ovalentaria</taxon>
        <taxon>Atherinomorphae</taxon>
        <taxon>Cyprinodontiformes</taxon>
        <taxon>Goodeidae</taxon>
        <taxon>Xenotaenia</taxon>
    </lineage>
</organism>
<accession>A0ABV0WGF5</accession>
<feature type="transmembrane region" description="Helical" evidence="1">
    <location>
        <begin position="56"/>
        <end position="74"/>
    </location>
</feature>
<keyword evidence="1" id="KW-1133">Transmembrane helix</keyword>
<dbReference type="EMBL" id="JAHRIM010043701">
    <property type="protein sequence ID" value="MEQ2267883.1"/>
    <property type="molecule type" value="Genomic_DNA"/>
</dbReference>
<evidence type="ECO:0000313" key="3">
    <source>
        <dbReference type="Proteomes" id="UP001444071"/>
    </source>
</evidence>
<comment type="caution">
    <text evidence="2">The sequence shown here is derived from an EMBL/GenBank/DDBJ whole genome shotgun (WGS) entry which is preliminary data.</text>
</comment>
<reference evidence="2 3" key="1">
    <citation type="submission" date="2021-06" db="EMBL/GenBank/DDBJ databases">
        <authorList>
            <person name="Palmer J.M."/>
        </authorList>
    </citation>
    <scope>NUCLEOTIDE SEQUENCE [LARGE SCALE GENOMIC DNA]</scope>
    <source>
        <strain evidence="2 3">XR_2019</strain>
        <tissue evidence="2">Muscle</tissue>
    </source>
</reference>
<keyword evidence="3" id="KW-1185">Reference proteome</keyword>
<name>A0ABV0WGF5_9TELE</name>
<keyword evidence="1" id="KW-0472">Membrane</keyword>
<keyword evidence="1" id="KW-0812">Transmembrane</keyword>